<gene>
    <name evidence="6" type="ORF">Dsin_025663</name>
</gene>
<dbReference type="CDD" id="cd01837">
    <property type="entry name" value="SGNH_plant_lipase_like"/>
    <property type="match status" value="2"/>
</dbReference>
<keyword evidence="3" id="KW-0378">Hydrolase</keyword>
<dbReference type="PANTHER" id="PTHR22835">
    <property type="entry name" value="ZINC FINGER FYVE DOMAIN CONTAINING PROTEIN"/>
    <property type="match status" value="1"/>
</dbReference>
<evidence type="ECO:0008006" key="8">
    <source>
        <dbReference type="Google" id="ProtNLM"/>
    </source>
</evidence>
<sequence length="980" mass="108706">MAPVTFVSKFNYICSSSESLNTSHLSPYLESLGSNFSNGANFAISGSSTLPKYKPFNLGIQVLQFLRFRTRSPQLTQKGYKNLISEENFKNGIYIFDIGQNDLSGSFKHLSYAQVIKKIPSFITEIKYAIRKVYQHGGKNFWVHNTGPLGCLPQKLAIYGKNASDLDEHGCIKSFNDAAKTFNEQLRVLTEELRSQMKDATIVYVDMFAIKHGLIINSAKYGFESPLMACCGYGGPPYNYNASIICGSKGYNVCKEGSQHISWDGVHYTEAANSVFASKILSTSYSTPPTKDVVLFRFLTLLVIVCLNFPSSVHSQCSKNPVIFNFGDSNSDTGGFTVGLGISFGPPNGRTFFHQSSGRLCDGRLIIDFLCESLNTSYLTPYLESLGPNFTNGANFAVSGSTTLPKYVPFTLDVQVLQFLRFRTRSPQLALKGYKDLVSEENFKNGLYIFDIGQNDLAGSFIYLPYAQVLEKIPSFITEIKYAIWNTYQHGGKNFWVHNTGPLGCLPQKLATTAKNASDFDEHGCIKSFNDAAKTFNEQLRVMCEELRSQMKDATIVYVDIFAIKYDLITNSAKYGFESPLTACCGYGGLPYNYNANITCGVNGYNVCKEGSQYISWDGVHYTEAANSVFASKILSTNYSTPPTNQIRPILINFGDSNSDTGGILAGTGLPIGLPHGITFFHRGTGRLGDGRLVIDFLCEHLNLSYLSPYLDSLAPNFTSGVNFAVSGAMTLPQFVPFALDVQVRQFIRFRNRSRELLSMGSGNFINEDGFRNALYTIDIGQNDLLVALYASNLTYAPVAQKIPSFLAEIKLAIQNLYIYGARKFMIHNTGPMGCAAKELALHPHKDSDLDRIGCLRVHNKVAKAFNEGLLNICKEMRSVLKDATIVHVDMYTIKYNLFAKYKKYGFEDPLMACCGYGGPPNNYNVKATCGQPGYHMCENVSRSIVWDGVHYTEAANRVVATNILSAHYSTPQIKLEKFW</sequence>
<keyword evidence="7" id="KW-1185">Reference proteome</keyword>
<proteinExistence type="inferred from homology"/>
<dbReference type="InterPro" id="IPR035669">
    <property type="entry name" value="SGNH_plant_lipase-like"/>
</dbReference>
<dbReference type="Pfam" id="PF00657">
    <property type="entry name" value="Lipase_GDSL"/>
    <property type="match status" value="3"/>
</dbReference>
<evidence type="ECO:0000256" key="3">
    <source>
        <dbReference type="ARBA" id="ARBA00022801"/>
    </source>
</evidence>
<keyword evidence="4" id="KW-0325">Glycoprotein</keyword>
<name>A0AAD9ZXS8_9ROSI</name>
<accession>A0AAD9ZXS8</accession>
<dbReference type="EMBL" id="JANJYJ010000008">
    <property type="protein sequence ID" value="KAK3194353.1"/>
    <property type="molecule type" value="Genomic_DNA"/>
</dbReference>
<keyword evidence="2" id="KW-0732">Signal</keyword>
<comment type="similarity">
    <text evidence="1">Belongs to the 'GDSL' lipolytic enzyme family.</text>
</comment>
<dbReference type="GO" id="GO:0016788">
    <property type="term" value="F:hydrolase activity, acting on ester bonds"/>
    <property type="evidence" value="ECO:0007669"/>
    <property type="project" value="InterPro"/>
</dbReference>
<comment type="caution">
    <text evidence="6">The sequence shown here is derived from an EMBL/GenBank/DDBJ whole genome shotgun (WGS) entry which is preliminary data.</text>
</comment>
<dbReference type="SUPFAM" id="SSF52266">
    <property type="entry name" value="SGNH hydrolase"/>
    <property type="match status" value="3"/>
</dbReference>
<evidence type="ECO:0000256" key="1">
    <source>
        <dbReference type="ARBA" id="ARBA00008668"/>
    </source>
</evidence>
<dbReference type="PANTHER" id="PTHR22835:SF158">
    <property type="entry name" value="GDSL ESTERASE_LIPASE LIP-4-LIKE ISOFORM X1"/>
    <property type="match status" value="1"/>
</dbReference>
<reference evidence="6" key="1">
    <citation type="journal article" date="2023" name="Plant J.">
        <title>Genome sequences and population genomics provide insights into the demographic history, inbreeding, and mutation load of two 'living fossil' tree species of Dipteronia.</title>
        <authorList>
            <person name="Feng Y."/>
            <person name="Comes H.P."/>
            <person name="Chen J."/>
            <person name="Zhu S."/>
            <person name="Lu R."/>
            <person name="Zhang X."/>
            <person name="Li P."/>
            <person name="Qiu J."/>
            <person name="Olsen K.M."/>
            <person name="Qiu Y."/>
        </authorList>
    </citation>
    <scope>NUCLEOTIDE SEQUENCE</scope>
    <source>
        <strain evidence="6">NBL</strain>
    </source>
</reference>
<dbReference type="Proteomes" id="UP001281410">
    <property type="component" value="Unassembled WGS sequence"/>
</dbReference>
<dbReference type="AlphaFoldDB" id="A0AAD9ZXS8"/>
<keyword evidence="5" id="KW-0175">Coiled coil</keyword>
<feature type="coiled-coil region" evidence="5">
    <location>
        <begin position="172"/>
        <end position="199"/>
    </location>
</feature>
<evidence type="ECO:0000256" key="4">
    <source>
        <dbReference type="ARBA" id="ARBA00023180"/>
    </source>
</evidence>
<protein>
    <recommendedName>
        <fullName evidence="8">GDSL esterase/lipase</fullName>
    </recommendedName>
</protein>
<evidence type="ECO:0000256" key="2">
    <source>
        <dbReference type="ARBA" id="ARBA00022729"/>
    </source>
</evidence>
<evidence type="ECO:0000313" key="6">
    <source>
        <dbReference type="EMBL" id="KAK3194353.1"/>
    </source>
</evidence>
<evidence type="ECO:0000313" key="7">
    <source>
        <dbReference type="Proteomes" id="UP001281410"/>
    </source>
</evidence>
<dbReference type="InterPro" id="IPR036514">
    <property type="entry name" value="SGNH_hydro_sf"/>
</dbReference>
<evidence type="ECO:0000256" key="5">
    <source>
        <dbReference type="SAM" id="Coils"/>
    </source>
</evidence>
<organism evidence="6 7">
    <name type="scientific">Dipteronia sinensis</name>
    <dbReference type="NCBI Taxonomy" id="43782"/>
    <lineage>
        <taxon>Eukaryota</taxon>
        <taxon>Viridiplantae</taxon>
        <taxon>Streptophyta</taxon>
        <taxon>Embryophyta</taxon>
        <taxon>Tracheophyta</taxon>
        <taxon>Spermatophyta</taxon>
        <taxon>Magnoliopsida</taxon>
        <taxon>eudicotyledons</taxon>
        <taxon>Gunneridae</taxon>
        <taxon>Pentapetalae</taxon>
        <taxon>rosids</taxon>
        <taxon>malvids</taxon>
        <taxon>Sapindales</taxon>
        <taxon>Sapindaceae</taxon>
        <taxon>Hippocastanoideae</taxon>
        <taxon>Acereae</taxon>
        <taxon>Dipteronia</taxon>
    </lineage>
</organism>
<dbReference type="Gene3D" id="3.40.50.1110">
    <property type="entry name" value="SGNH hydrolase"/>
    <property type="match status" value="3"/>
</dbReference>
<dbReference type="InterPro" id="IPR001087">
    <property type="entry name" value="GDSL"/>
</dbReference>